<protein>
    <recommendedName>
        <fullName evidence="2">Solute-binding protein family 5 domain-containing protein</fullName>
    </recommendedName>
</protein>
<gene>
    <name evidence="1" type="ORF">METZ01_LOCUS112215</name>
</gene>
<accession>A0A381X4F7</accession>
<reference evidence="1" key="1">
    <citation type="submission" date="2018-05" db="EMBL/GenBank/DDBJ databases">
        <authorList>
            <person name="Lanie J.A."/>
            <person name="Ng W.-L."/>
            <person name="Kazmierczak K.M."/>
            <person name="Andrzejewski T.M."/>
            <person name="Davidsen T.M."/>
            <person name="Wayne K.J."/>
            <person name="Tettelin H."/>
            <person name="Glass J.I."/>
            <person name="Rusch D."/>
            <person name="Podicherti R."/>
            <person name="Tsui H.-C.T."/>
            <person name="Winkler M.E."/>
        </authorList>
    </citation>
    <scope>NUCLEOTIDE SEQUENCE</scope>
</reference>
<dbReference type="Gene3D" id="3.10.105.10">
    <property type="entry name" value="Dipeptide-binding Protein, Domain 3"/>
    <property type="match status" value="1"/>
</dbReference>
<name>A0A381X4F7_9ZZZZ</name>
<dbReference type="EMBL" id="UINC01013799">
    <property type="protein sequence ID" value="SVA59361.1"/>
    <property type="molecule type" value="Genomic_DNA"/>
</dbReference>
<evidence type="ECO:0008006" key="2">
    <source>
        <dbReference type="Google" id="ProtNLM"/>
    </source>
</evidence>
<evidence type="ECO:0000313" key="1">
    <source>
        <dbReference type="EMBL" id="SVA59361.1"/>
    </source>
</evidence>
<proteinExistence type="predicted"/>
<dbReference type="AlphaFoldDB" id="A0A381X4F7"/>
<feature type="non-terminal residue" evidence="1">
    <location>
        <position position="1"/>
    </location>
</feature>
<organism evidence="1">
    <name type="scientific">marine metagenome</name>
    <dbReference type="NCBI Taxonomy" id="408172"/>
    <lineage>
        <taxon>unclassified sequences</taxon>
        <taxon>metagenomes</taxon>
        <taxon>ecological metagenomes</taxon>
    </lineage>
</organism>
<dbReference type="SUPFAM" id="SSF53850">
    <property type="entry name" value="Periplasmic binding protein-like II"/>
    <property type="match status" value="1"/>
</dbReference>
<sequence length="133" mass="14828">VDVGTWREIKSAGEFDMGLNNALYTVPAPESFIRDITGTCGDVPCNFNLGKYQDPVLDDLWAKLKAAAPGDRYAVSEDVFDQLNKGMPFQPMTQAGRNIVWFYPDVKGMPANGSTYAGFAEKISRFDHVWLDR</sequence>